<dbReference type="Proteomes" id="UP000008743">
    <property type="component" value="Unassembled WGS sequence"/>
</dbReference>
<dbReference type="eggNOG" id="KOG4155">
    <property type="taxonomic scope" value="Eukaryota"/>
</dbReference>
<evidence type="ECO:0000256" key="4">
    <source>
        <dbReference type="PROSITE-ProRule" id="PRU00221"/>
    </source>
</evidence>
<feature type="region of interest" description="Disordered" evidence="5">
    <location>
        <begin position="357"/>
        <end position="392"/>
    </location>
</feature>
<evidence type="ECO:0000313" key="6">
    <source>
        <dbReference type="EMBL" id="KJE91750.1"/>
    </source>
</evidence>
<dbReference type="PANTHER" id="PTHR14588">
    <property type="entry name" value="DDB1- AND CUL4-ASSOCIATED FACTOR 10"/>
    <property type="match status" value="1"/>
</dbReference>
<keyword evidence="7" id="KW-1185">Reference proteome</keyword>
<keyword evidence="2 4" id="KW-0853">WD repeat</keyword>
<feature type="region of interest" description="Disordered" evidence="5">
    <location>
        <begin position="1"/>
        <end position="32"/>
    </location>
</feature>
<evidence type="ECO:0000256" key="3">
    <source>
        <dbReference type="ARBA" id="ARBA00022737"/>
    </source>
</evidence>
<gene>
    <name evidence="6" type="ORF">CAOG_009587</name>
</gene>
<reference evidence="7" key="1">
    <citation type="submission" date="2011-02" db="EMBL/GenBank/DDBJ databases">
        <title>The Genome Sequence of Capsaspora owczarzaki ATCC 30864.</title>
        <authorList>
            <person name="Russ C."/>
            <person name="Cuomo C."/>
            <person name="Burger G."/>
            <person name="Gray M.W."/>
            <person name="Holland P.W.H."/>
            <person name="King N."/>
            <person name="Lang F.B.F."/>
            <person name="Roger A.J."/>
            <person name="Ruiz-Trillo I."/>
            <person name="Young S.K."/>
            <person name="Zeng Q."/>
            <person name="Gargeya S."/>
            <person name="Alvarado L."/>
            <person name="Berlin A."/>
            <person name="Chapman S.B."/>
            <person name="Chen Z."/>
            <person name="Freedman E."/>
            <person name="Gellesch M."/>
            <person name="Goldberg J."/>
            <person name="Griggs A."/>
            <person name="Gujja S."/>
            <person name="Heilman E."/>
            <person name="Heiman D."/>
            <person name="Howarth C."/>
            <person name="Mehta T."/>
            <person name="Neiman D."/>
            <person name="Pearson M."/>
            <person name="Roberts A."/>
            <person name="Saif S."/>
            <person name="Shea T."/>
            <person name="Shenoy N."/>
            <person name="Sisk P."/>
            <person name="Stolte C."/>
            <person name="Sykes S."/>
            <person name="White J."/>
            <person name="Yandava C."/>
            <person name="Haas B."/>
            <person name="Nusbaum C."/>
            <person name="Birren B."/>
        </authorList>
    </citation>
    <scope>NUCLEOTIDE SEQUENCE</scope>
    <source>
        <strain evidence="7">ATCC 30864</strain>
    </source>
</reference>
<dbReference type="InterPro" id="IPR039085">
    <property type="entry name" value="DCA10"/>
</dbReference>
<dbReference type="SMART" id="SM00320">
    <property type="entry name" value="WD40"/>
    <property type="match status" value="4"/>
</dbReference>
<comment type="similarity">
    <text evidence="1">Belongs to the WD repeat DCAF10 family.</text>
</comment>
<feature type="repeat" description="WD" evidence="4">
    <location>
        <begin position="211"/>
        <end position="230"/>
    </location>
</feature>
<name>A0A0D2WM03_CAPO3</name>
<dbReference type="Gene3D" id="2.130.10.10">
    <property type="entry name" value="YVTN repeat-like/Quinoprotein amine dehydrogenase"/>
    <property type="match status" value="2"/>
</dbReference>
<organism evidence="6 7">
    <name type="scientific">Capsaspora owczarzaki (strain ATCC 30864)</name>
    <dbReference type="NCBI Taxonomy" id="595528"/>
    <lineage>
        <taxon>Eukaryota</taxon>
        <taxon>Filasterea</taxon>
        <taxon>Capsaspora</taxon>
    </lineage>
</organism>
<dbReference type="PANTHER" id="PTHR14588:SF2">
    <property type="entry name" value="DDB1- AND CUL4-ASSOCIATED FACTOR 10"/>
    <property type="match status" value="1"/>
</dbReference>
<dbReference type="OrthoDB" id="20669at2759"/>
<evidence type="ECO:0000256" key="2">
    <source>
        <dbReference type="ARBA" id="ARBA00022574"/>
    </source>
</evidence>
<dbReference type="STRING" id="595528.A0A0D2WM03"/>
<keyword evidence="3" id="KW-0677">Repeat</keyword>
<dbReference type="SUPFAM" id="SSF50978">
    <property type="entry name" value="WD40 repeat-like"/>
    <property type="match status" value="1"/>
</dbReference>
<feature type="compositionally biased region" description="Basic and acidic residues" evidence="5">
    <location>
        <begin position="1"/>
        <end position="14"/>
    </location>
</feature>
<evidence type="ECO:0000256" key="5">
    <source>
        <dbReference type="SAM" id="MobiDB-lite"/>
    </source>
</evidence>
<evidence type="ECO:0008006" key="8">
    <source>
        <dbReference type="Google" id="ProtNLM"/>
    </source>
</evidence>
<evidence type="ECO:0000313" key="7">
    <source>
        <dbReference type="Proteomes" id="UP000008743"/>
    </source>
</evidence>
<dbReference type="InterPro" id="IPR001680">
    <property type="entry name" value="WD40_rpt"/>
</dbReference>
<dbReference type="PROSITE" id="PS50082">
    <property type="entry name" value="WD_REPEATS_2"/>
    <property type="match status" value="2"/>
</dbReference>
<evidence type="ECO:0000256" key="1">
    <source>
        <dbReference type="ARBA" id="ARBA00005903"/>
    </source>
</evidence>
<sequence>MFHALRTRELEQPRRLFPHMPSRVDVSDPTGGMTSLDDEIRLWHDRTLAAMRTRTAARLPRSLYSSLQGVASFRAGQLTTLNSPPGPSEDDGASARSAADPVDDAQARGPRTPLPANRSGGNATPTAQPGQPLRVASTLQRRSLIRADLSDAERPEYGGFYNLEFTPGGECLVATASNGAFLLLDPRTYSEVGRVSNAHGGEGVNVVRFLNERVFATGGDDFSVKLWDLRKCCRSTSSQPNEARFVQTATTPAASLMDRVTPLQELRGHHGWVKNVEIARDGRLVTAGMDNTIRLWSVHQQTHGVAASFEINQRPAALFTPVRRNVPSPATITPVRTPHPVDAAQQQINELLNALPADSFRTPPRDGAGPGSETLPIPNLPPAAASPSSSSLSAAHHAGNFLSVDDIHENFNPNLIYYRSFNEEVASRTEEKGQFRQLCHTLPSFLLRTLEQMRSIVTAPKHQSAHPASWNGNAEAGLANGAEPVLHFPPFLCRMRLSRDGTQMVIALRDALLLVSNLNLDTLAEDFGQSQLQWLAEHGFVQHYDLPSKTWQPHSMLSDESADDPPARSRQRNHIELLEESPTRTGVCTTLHFDPSGRFLLTRRSCARDEQSIVFDLHSKRPVEDSPIGERLRSSDSSSRLSQFRELQERPLGSAHVPWIASVTESGTAPEYIKEACFSADGRFIASPYQRTVRVFDFENAFMRYSTHGVQCPELPPILSIPTHHSESVLTCRFSPIMPVLVTAGLDGRVVFYNPQF</sequence>
<feature type="region of interest" description="Disordered" evidence="5">
    <location>
        <begin position="77"/>
        <end position="136"/>
    </location>
</feature>
<dbReference type="InterPro" id="IPR015943">
    <property type="entry name" value="WD40/YVTN_repeat-like_dom_sf"/>
</dbReference>
<dbReference type="PROSITE" id="PS50294">
    <property type="entry name" value="WD_REPEATS_REGION"/>
    <property type="match status" value="1"/>
</dbReference>
<feature type="compositionally biased region" description="Low complexity" evidence="5">
    <location>
        <begin position="382"/>
        <end position="392"/>
    </location>
</feature>
<accession>A0A0D2WM03</accession>
<proteinExistence type="inferred from homology"/>
<dbReference type="EMBL" id="KE346363">
    <property type="protein sequence ID" value="KJE91750.1"/>
    <property type="molecule type" value="Genomic_DNA"/>
</dbReference>
<dbReference type="InParanoid" id="A0A0D2WM03"/>
<dbReference type="InterPro" id="IPR036322">
    <property type="entry name" value="WD40_repeat_dom_sf"/>
</dbReference>
<dbReference type="GO" id="GO:0080008">
    <property type="term" value="C:Cul4-RING E3 ubiquitin ligase complex"/>
    <property type="evidence" value="ECO:0007669"/>
    <property type="project" value="TreeGrafter"/>
</dbReference>
<dbReference type="Pfam" id="PF00400">
    <property type="entry name" value="WD40"/>
    <property type="match status" value="3"/>
</dbReference>
<feature type="compositionally biased region" description="Polar residues" evidence="5">
    <location>
        <begin position="119"/>
        <end position="129"/>
    </location>
</feature>
<feature type="repeat" description="WD" evidence="4">
    <location>
        <begin position="266"/>
        <end position="298"/>
    </location>
</feature>
<dbReference type="AlphaFoldDB" id="A0A0D2WM03"/>
<protein>
    <recommendedName>
        <fullName evidence="8">Guanine nucleotide-binding protein subunit beta-like protein</fullName>
    </recommendedName>
</protein>